<feature type="transmembrane region" description="Helical" evidence="1">
    <location>
        <begin position="252"/>
        <end position="280"/>
    </location>
</feature>
<feature type="transmembrane region" description="Helical" evidence="1">
    <location>
        <begin position="164"/>
        <end position="185"/>
    </location>
</feature>
<dbReference type="STRING" id="1387353.BSF38_05332"/>
<feature type="transmembrane region" description="Helical" evidence="1">
    <location>
        <begin position="496"/>
        <end position="515"/>
    </location>
</feature>
<accession>A0A1U7CXX4</accession>
<feature type="transmembrane region" description="Helical" evidence="1">
    <location>
        <begin position="465"/>
        <end position="484"/>
    </location>
</feature>
<evidence type="ECO:0000313" key="2">
    <source>
        <dbReference type="EMBL" id="APW63756.1"/>
    </source>
</evidence>
<keyword evidence="3" id="KW-1185">Reference proteome</keyword>
<dbReference type="EMBL" id="CP019082">
    <property type="protein sequence ID" value="APW63756.1"/>
    <property type="molecule type" value="Genomic_DNA"/>
</dbReference>
<feature type="transmembrane region" description="Helical" evidence="1">
    <location>
        <begin position="399"/>
        <end position="420"/>
    </location>
</feature>
<dbReference type="RefSeq" id="WP_076350067.1">
    <property type="nucleotide sequence ID" value="NZ_CP019082.1"/>
</dbReference>
<feature type="transmembrane region" description="Helical" evidence="1">
    <location>
        <begin position="432"/>
        <end position="453"/>
    </location>
</feature>
<dbReference type="AlphaFoldDB" id="A0A1U7CXX4"/>
<organism evidence="2 3">
    <name type="scientific">Paludisphaera borealis</name>
    <dbReference type="NCBI Taxonomy" id="1387353"/>
    <lineage>
        <taxon>Bacteria</taxon>
        <taxon>Pseudomonadati</taxon>
        <taxon>Planctomycetota</taxon>
        <taxon>Planctomycetia</taxon>
        <taxon>Isosphaerales</taxon>
        <taxon>Isosphaeraceae</taxon>
        <taxon>Paludisphaera</taxon>
    </lineage>
</organism>
<protein>
    <recommendedName>
        <fullName evidence="4">Glycosyltransferase RgtA/B/C/D-like domain-containing protein</fullName>
    </recommendedName>
</protein>
<feature type="transmembrane region" description="Helical" evidence="1">
    <location>
        <begin position="197"/>
        <end position="216"/>
    </location>
</feature>
<name>A0A1U7CXX4_9BACT</name>
<keyword evidence="1" id="KW-0812">Transmembrane</keyword>
<dbReference type="KEGG" id="pbor:BSF38_05332"/>
<keyword evidence="1" id="KW-0472">Membrane</keyword>
<dbReference type="Proteomes" id="UP000186309">
    <property type="component" value="Chromosome"/>
</dbReference>
<evidence type="ECO:0000256" key="1">
    <source>
        <dbReference type="SAM" id="Phobius"/>
    </source>
</evidence>
<dbReference type="OrthoDB" id="251120at2"/>
<feature type="transmembrane region" description="Helical" evidence="1">
    <location>
        <begin position="373"/>
        <end position="392"/>
    </location>
</feature>
<sequence>MSNADLDLVVEPRGPRPEPRRIAGSILIVAAVGLALGILLRQPTMMGANDISRWCTVWSLVERGTYVIDDCPWQSETQDKIQKAIGADGQGEKHYFSSKPALLSTVIAAMVYPARVIAGVPLEKVVLQEREPRWGQVPDETKPGKVKGVLTTPDQPVKWPVFIFYFKPVLIALNILPFWGFLVLFGRLLDRYAKTDWAWFFSLTAAAFGTYLLPFTQTLNNHTLAAFSAFFALYQFLRIWDEHEVSAWRFATVGFLAGFAATNELPAAAFVALLGGLLVFRFPAKTLAWFLPFAAIPILALMTSQYAAFGKFALAYEEFGTEAYLFEGSLWKTPLELDALNVPWLDPEEAARRGIVGESYGLYLFHMTFGHHGFWSLTPIFLFAAAGLVGLLRGSGKGAAALAVGLVVAGLGVWGVDLFRPDLLSSGGALHPYLWVGWVIAGLTALLGLVIWLNSIRDGGKPMAAVAWMTLALTLILFAFYTWNPKARNYGGATQGLRWLFWLIPFWLLMLPSALDAIADRPWLRKLAMLALFVSVLSVGYSTRGPWSNPWIQDMIEHMGLYSLRR</sequence>
<evidence type="ECO:0000313" key="3">
    <source>
        <dbReference type="Proteomes" id="UP000186309"/>
    </source>
</evidence>
<gene>
    <name evidence="2" type="ORF">BSF38_05332</name>
</gene>
<reference evidence="3" key="1">
    <citation type="submission" date="2016-12" db="EMBL/GenBank/DDBJ databases">
        <title>Comparative genomics of four Isosphaeraceae planctomycetes: a common pool of plasmids and glycoside hydrolase genes.</title>
        <authorList>
            <person name="Ivanova A."/>
        </authorList>
    </citation>
    <scope>NUCLEOTIDE SEQUENCE [LARGE SCALE GENOMIC DNA]</scope>
    <source>
        <strain evidence="3">PX4</strain>
    </source>
</reference>
<proteinExistence type="predicted"/>
<keyword evidence="1" id="KW-1133">Transmembrane helix</keyword>
<feature type="transmembrane region" description="Helical" evidence="1">
    <location>
        <begin position="22"/>
        <end position="40"/>
    </location>
</feature>
<feature type="transmembrane region" description="Helical" evidence="1">
    <location>
        <begin position="287"/>
        <end position="309"/>
    </location>
</feature>
<evidence type="ECO:0008006" key="4">
    <source>
        <dbReference type="Google" id="ProtNLM"/>
    </source>
</evidence>